<name>A0A014M386_9GAMM</name>
<evidence type="ECO:0000313" key="1">
    <source>
        <dbReference type="EMBL" id="EXU76296.1"/>
    </source>
</evidence>
<protein>
    <submittedName>
        <fullName evidence="1">Uncharacterized protein</fullName>
    </submittedName>
</protein>
<sequence>MLISNGRCLISDLTWVTDNYHPNINITHREGKKNNCKSLTGQDLSIYKKVCQPCSDRTDAGFNVSECFNKTQCHAINDFLVSNDITPFCCDFLSTAGQGKFFVHDLDKGIFCCVINFPLFHIDDVLLSALAVRSKRNGIGSAVVRQISSLLSQESSLYAFSEHKENNRFYLANKFIAVDDIKATYYCKR</sequence>
<dbReference type="EMBL" id="JFHN01000034">
    <property type="protein sequence ID" value="EXU76296.1"/>
    <property type="molecule type" value="Genomic_DNA"/>
</dbReference>
<proteinExistence type="predicted"/>
<dbReference type="STRING" id="69222.BG55_06280"/>
<keyword evidence="2" id="KW-1185">Reference proteome</keyword>
<comment type="caution">
    <text evidence="1">The sequence shown here is derived from an EMBL/GenBank/DDBJ whole genome shotgun (WGS) entry which is preliminary data.</text>
</comment>
<reference evidence="1 2" key="1">
    <citation type="submission" date="2014-02" db="EMBL/GenBank/DDBJ databases">
        <title>Draft genome of Erwinia mallotivora strain BT-MARDI, a papaya dieback pathogen.</title>
        <authorList>
            <person name="Redzuan R."/>
            <person name="Abu Bakar N."/>
            <person name="Badrun R."/>
            <person name="Mohd Raih M.F."/>
            <person name="Rozano L."/>
            <person name="Mat Amin N."/>
        </authorList>
    </citation>
    <scope>NUCLEOTIDE SEQUENCE [LARGE SCALE GENOMIC DNA]</scope>
    <source>
        <strain evidence="1 2">BT-MARDI</strain>
    </source>
</reference>
<dbReference type="Proteomes" id="UP000019918">
    <property type="component" value="Unassembled WGS sequence"/>
</dbReference>
<accession>A0A014M386</accession>
<organism evidence="1 2">
    <name type="scientific">Erwinia mallotivora</name>
    <dbReference type="NCBI Taxonomy" id="69222"/>
    <lineage>
        <taxon>Bacteria</taxon>
        <taxon>Pseudomonadati</taxon>
        <taxon>Pseudomonadota</taxon>
        <taxon>Gammaproteobacteria</taxon>
        <taxon>Enterobacterales</taxon>
        <taxon>Erwiniaceae</taxon>
        <taxon>Erwinia</taxon>
    </lineage>
</organism>
<dbReference type="RefSeq" id="WP_034935451.1">
    <property type="nucleotide sequence ID" value="NZ_JFHN01000034.1"/>
</dbReference>
<evidence type="ECO:0000313" key="2">
    <source>
        <dbReference type="Proteomes" id="UP000019918"/>
    </source>
</evidence>
<gene>
    <name evidence="1" type="ORF">BG55_06280</name>
</gene>
<dbReference type="AlphaFoldDB" id="A0A014M386"/>
<dbReference type="PATRIC" id="fig|69222.5.peg.1295"/>